<feature type="active site" description="Proton acceptor" evidence="4">
    <location>
        <position position="58"/>
    </location>
</feature>
<dbReference type="OrthoDB" id="9801455at2"/>
<keyword evidence="10" id="KW-1185">Reference proteome</keyword>
<dbReference type="InterPro" id="IPR013320">
    <property type="entry name" value="ConA-like_dom_sf"/>
</dbReference>
<evidence type="ECO:0000313" key="9">
    <source>
        <dbReference type="EMBL" id="SMO94229.1"/>
    </source>
</evidence>
<dbReference type="Pfam" id="PF04616">
    <property type="entry name" value="Glyco_hydro_43"/>
    <property type="match status" value="1"/>
</dbReference>
<dbReference type="InterPro" id="IPR006710">
    <property type="entry name" value="Glyco_hydro_43"/>
</dbReference>
<reference evidence="9 10" key="1">
    <citation type="submission" date="2017-05" db="EMBL/GenBank/DDBJ databases">
        <authorList>
            <person name="Varghese N."/>
            <person name="Submissions S."/>
        </authorList>
    </citation>
    <scope>NUCLEOTIDE SEQUENCE [LARGE SCALE GENOMIC DNA]</scope>
    <source>
        <strain evidence="9 10">DSM 21985</strain>
    </source>
</reference>
<dbReference type="Pfam" id="PF17851">
    <property type="entry name" value="GH43_C2"/>
    <property type="match status" value="1"/>
</dbReference>
<feature type="active site" description="Proton donor" evidence="4">
    <location>
        <position position="225"/>
    </location>
</feature>
<dbReference type="PANTHER" id="PTHR42812:SF12">
    <property type="entry name" value="BETA-XYLOSIDASE-RELATED"/>
    <property type="match status" value="1"/>
</dbReference>
<dbReference type="SUPFAM" id="SSF75005">
    <property type="entry name" value="Arabinanase/levansucrase/invertase"/>
    <property type="match status" value="1"/>
</dbReference>
<protein>
    <submittedName>
        <fullName evidence="9">Beta-xylosidase</fullName>
    </submittedName>
</protein>
<organism evidence="9 10">
    <name type="scientific">Gracilimonas mengyeensis</name>
    <dbReference type="NCBI Taxonomy" id="1302730"/>
    <lineage>
        <taxon>Bacteria</taxon>
        <taxon>Pseudomonadati</taxon>
        <taxon>Balneolota</taxon>
        <taxon>Balneolia</taxon>
        <taxon>Balneolales</taxon>
        <taxon>Balneolaceae</taxon>
        <taxon>Gracilimonas</taxon>
    </lineage>
</organism>
<name>A0A521FDM1_9BACT</name>
<feature type="site" description="Important for catalytic activity, responsible for pKa modulation of the active site Glu and correct orientation of both the proton donor and substrate" evidence="5">
    <location>
        <position position="166"/>
    </location>
</feature>
<dbReference type="AlphaFoldDB" id="A0A521FDM1"/>
<evidence type="ECO:0000256" key="1">
    <source>
        <dbReference type="ARBA" id="ARBA00009865"/>
    </source>
</evidence>
<dbReference type="Gene3D" id="2.115.10.20">
    <property type="entry name" value="Glycosyl hydrolase domain, family 43"/>
    <property type="match status" value="1"/>
</dbReference>
<dbReference type="Proteomes" id="UP000317557">
    <property type="component" value="Unassembled WGS sequence"/>
</dbReference>
<evidence type="ECO:0000256" key="5">
    <source>
        <dbReference type="PIRSR" id="PIRSR606710-2"/>
    </source>
</evidence>
<feature type="region of interest" description="Disordered" evidence="7">
    <location>
        <begin position="336"/>
        <end position="357"/>
    </location>
</feature>
<evidence type="ECO:0000256" key="7">
    <source>
        <dbReference type="SAM" id="MobiDB-lite"/>
    </source>
</evidence>
<keyword evidence="3 6" id="KW-0326">Glycosidase</keyword>
<evidence type="ECO:0000256" key="4">
    <source>
        <dbReference type="PIRSR" id="PIRSR606710-1"/>
    </source>
</evidence>
<evidence type="ECO:0000256" key="2">
    <source>
        <dbReference type="ARBA" id="ARBA00022801"/>
    </source>
</evidence>
<dbReference type="InterPro" id="IPR051795">
    <property type="entry name" value="Glycosyl_Hydrlase_43"/>
</dbReference>
<gene>
    <name evidence="9" type="ORF">SAMN06265219_11775</name>
</gene>
<evidence type="ECO:0000313" key="10">
    <source>
        <dbReference type="Proteomes" id="UP000317557"/>
    </source>
</evidence>
<evidence type="ECO:0000256" key="6">
    <source>
        <dbReference type="RuleBase" id="RU361187"/>
    </source>
</evidence>
<dbReference type="EMBL" id="FXTP01000017">
    <property type="protein sequence ID" value="SMO94229.1"/>
    <property type="molecule type" value="Genomic_DNA"/>
</dbReference>
<dbReference type="Gene3D" id="2.60.120.200">
    <property type="match status" value="1"/>
</dbReference>
<proteinExistence type="inferred from homology"/>
<dbReference type="PANTHER" id="PTHR42812">
    <property type="entry name" value="BETA-XYLOSIDASE"/>
    <property type="match status" value="1"/>
</dbReference>
<keyword evidence="2 6" id="KW-0378">Hydrolase</keyword>
<dbReference type="CDD" id="cd09001">
    <property type="entry name" value="GH43_FsAxh1-like"/>
    <property type="match status" value="1"/>
</dbReference>
<dbReference type="GO" id="GO:0004553">
    <property type="term" value="F:hydrolase activity, hydrolyzing O-glycosyl compounds"/>
    <property type="evidence" value="ECO:0007669"/>
    <property type="project" value="InterPro"/>
</dbReference>
<evidence type="ECO:0000259" key="8">
    <source>
        <dbReference type="Pfam" id="PF17851"/>
    </source>
</evidence>
<dbReference type="RefSeq" id="WP_142455937.1">
    <property type="nucleotide sequence ID" value="NZ_FXTP01000017.1"/>
</dbReference>
<evidence type="ECO:0000256" key="3">
    <source>
        <dbReference type="ARBA" id="ARBA00023295"/>
    </source>
</evidence>
<dbReference type="InterPro" id="IPR023296">
    <property type="entry name" value="Glyco_hydro_beta-prop_sf"/>
</dbReference>
<sequence>MGRFSKYILIVATLLGLIVGIGHPDLALAQEQNVSDVWVADNGDGTYTNPILHADYSDPDVVKVGDDFYMTSSSFNAVPALPILHSKDLVNWELINHAVDELPPVEHFRSPQHGNGVWAPSIRYHEGEFYIYWGDPDFGIYMVKTDDPAGDWEEPVLVKPGKGLIDPSPLWDDDGRAYLVHAFARSRSGINTVLVVQEMKSDGTEMIGDPILVFDGHENGNRVVEGPKFKKRGDWYYILAPAGGVTEGWQLAMRSKNPFGPYEARRVLQQGNTDINGPHQGGLVELDSGESWFVHFQDKGVYGRIVHLNPVEWRNGWPMMGEDQNDDGVGEPVITHKKPDVGESYPIQTPPESDEFNSKELGKQWQWHGNPENTWALTSNFGFIRLYGKPWPEGYRNLWDVPNLLLQKFPAPEFQATAKLKFTPHMIGEKAGLVVMGEDYGYVAIQRNENGFQLVQVNTYGADAGEPEEIIETVETDAREVWFRAQVREGGATTFSYSTNGKEYNEIGKTFQAKEGRWIGAKIGLFALQPRDGASEDYLDYSSQHSGFANVDWFRISALEN</sequence>
<accession>A0A521FDM1</accession>
<feature type="domain" description="Beta-xylosidase C-terminal Concanavalin A-like" evidence="8">
    <location>
        <begin position="353"/>
        <end position="554"/>
    </location>
</feature>
<dbReference type="SUPFAM" id="SSF49899">
    <property type="entry name" value="Concanavalin A-like lectins/glucanases"/>
    <property type="match status" value="1"/>
</dbReference>
<dbReference type="GO" id="GO:0005975">
    <property type="term" value="P:carbohydrate metabolic process"/>
    <property type="evidence" value="ECO:0007669"/>
    <property type="project" value="InterPro"/>
</dbReference>
<comment type="similarity">
    <text evidence="1 6">Belongs to the glycosyl hydrolase 43 family.</text>
</comment>
<dbReference type="InterPro" id="IPR041542">
    <property type="entry name" value="GH43_C2"/>
</dbReference>